<reference evidence="2" key="1">
    <citation type="journal article" date="2015" name="Genome">
        <title>Whole Genome Sequence of the Non-Microcystin-Producing Microcystis aeruginosa Strain NIES-44.</title>
        <authorList>
            <person name="Okano K."/>
            <person name="Miyata N."/>
            <person name="Ozaki Y."/>
        </authorList>
    </citation>
    <scope>NUCLEOTIDE SEQUENCE [LARGE SCALE GENOMIC DNA]</scope>
    <source>
        <strain evidence="2">NIES-44</strain>
    </source>
</reference>
<comment type="caution">
    <text evidence="1">The sequence shown here is derived from an EMBL/GenBank/DDBJ whole genome shotgun (WGS) entry which is preliminary data.</text>
</comment>
<protein>
    <submittedName>
        <fullName evidence="1">Uncharacterized protein</fullName>
    </submittedName>
</protein>
<sequence>MPEKNSYIFPRSVSLVTSPQKKNFLKFFYEVHRLSQM</sequence>
<gene>
    <name evidence="1" type="ORF">N44_01646</name>
</gene>
<organism evidence="1 2">
    <name type="scientific">Microcystis aeruginosa NIES-44</name>
    <dbReference type="NCBI Taxonomy" id="449439"/>
    <lineage>
        <taxon>Bacteria</taxon>
        <taxon>Bacillati</taxon>
        <taxon>Cyanobacteriota</taxon>
        <taxon>Cyanophyceae</taxon>
        <taxon>Oscillatoriophycideae</taxon>
        <taxon>Chroococcales</taxon>
        <taxon>Microcystaceae</taxon>
        <taxon>Microcystis</taxon>
    </lineage>
</organism>
<evidence type="ECO:0000313" key="1">
    <source>
        <dbReference type="EMBL" id="GAL92959.1"/>
    </source>
</evidence>
<proteinExistence type="predicted"/>
<name>A0A0A1VTS1_MICAE</name>
<dbReference type="Proteomes" id="UP000030321">
    <property type="component" value="Unassembled WGS sequence"/>
</dbReference>
<accession>A0A0A1VTS1</accession>
<dbReference type="AlphaFoldDB" id="A0A0A1VTS1"/>
<dbReference type="EMBL" id="BBPA01000031">
    <property type="protein sequence ID" value="GAL92959.1"/>
    <property type="molecule type" value="Genomic_DNA"/>
</dbReference>
<evidence type="ECO:0000313" key="2">
    <source>
        <dbReference type="Proteomes" id="UP000030321"/>
    </source>
</evidence>